<sequence length="200" mass="21431">MTAPAPDRMTGARREPGARSALSGMNDVTRIIGLAGWSGAGKTTLMVKLLPALIAWGVRVSTLKHAHHRFDVDVPGKDSFEHRRAGASQVMVASGVRWALMTELRTAREPALPELLARMDPVDLVIVEGFKRDAHPKIEVHRAANGKPWMHPEMPGIVAVASDIAPPYDLPRAGLDDVAAIAELVLAHAAPVDTIAWQGG</sequence>
<evidence type="ECO:0000256" key="1">
    <source>
        <dbReference type="SAM" id="MobiDB-lite"/>
    </source>
</evidence>
<reference evidence="3 4" key="1">
    <citation type="journal article" date="2016" name="Microbes Environ.">
        <title>Phylogenetically diverse aerobic anoxygenic phototrophic bacteria isolated from epilithic biofilms in Tama river, Japan.</title>
        <authorList>
            <person name="Hirose S."/>
            <person name="Matsuura K."/>
            <person name="Haruta S."/>
        </authorList>
    </citation>
    <scope>NUCLEOTIDE SEQUENCE [LARGE SCALE GENOMIC DNA]</scope>
    <source>
        <strain evidence="3 4">S08</strain>
    </source>
</reference>
<name>A0ABM7XZP7_9PROT</name>
<keyword evidence="4" id="KW-1185">Reference proteome</keyword>
<accession>A0ABM7XZP7</accession>
<dbReference type="Gene3D" id="3.40.50.300">
    <property type="entry name" value="P-loop containing nucleotide triphosphate hydrolases"/>
    <property type="match status" value="1"/>
</dbReference>
<dbReference type="CDD" id="cd03116">
    <property type="entry name" value="MobB"/>
    <property type="match status" value="1"/>
</dbReference>
<gene>
    <name evidence="3" type="primary">mobB</name>
    <name evidence="3" type="ORF">Rmf_09220</name>
</gene>
<dbReference type="PANTHER" id="PTHR40072:SF1">
    <property type="entry name" value="MOLYBDOPTERIN-GUANINE DINUCLEOTIDE BIOSYNTHESIS ADAPTER PROTEIN"/>
    <property type="match status" value="1"/>
</dbReference>
<dbReference type="InterPro" id="IPR052539">
    <property type="entry name" value="MGD_biosynthesis_adapter"/>
</dbReference>
<feature type="domain" description="Molybdopterin-guanine dinucleotide biosynthesis protein B (MobB)" evidence="2">
    <location>
        <begin position="31"/>
        <end position="163"/>
    </location>
</feature>
<evidence type="ECO:0000313" key="3">
    <source>
        <dbReference type="EMBL" id="BDG70993.1"/>
    </source>
</evidence>
<dbReference type="InterPro" id="IPR004435">
    <property type="entry name" value="MobB_dom"/>
</dbReference>
<dbReference type="Proteomes" id="UP000831327">
    <property type="component" value="Chromosome"/>
</dbReference>
<feature type="region of interest" description="Disordered" evidence="1">
    <location>
        <begin position="1"/>
        <end position="20"/>
    </location>
</feature>
<dbReference type="NCBIfam" id="TIGR00176">
    <property type="entry name" value="mobB"/>
    <property type="match status" value="1"/>
</dbReference>
<evidence type="ECO:0000313" key="4">
    <source>
        <dbReference type="Proteomes" id="UP000831327"/>
    </source>
</evidence>
<evidence type="ECO:0000259" key="2">
    <source>
        <dbReference type="Pfam" id="PF03205"/>
    </source>
</evidence>
<proteinExistence type="predicted"/>
<organism evidence="3 4">
    <name type="scientific">Roseomonas fluvialis</name>
    <dbReference type="NCBI Taxonomy" id="1750527"/>
    <lineage>
        <taxon>Bacteria</taxon>
        <taxon>Pseudomonadati</taxon>
        <taxon>Pseudomonadota</taxon>
        <taxon>Alphaproteobacteria</taxon>
        <taxon>Acetobacterales</taxon>
        <taxon>Roseomonadaceae</taxon>
        <taxon>Roseomonas</taxon>
    </lineage>
</organism>
<dbReference type="EMBL" id="AP025637">
    <property type="protein sequence ID" value="BDG70993.1"/>
    <property type="molecule type" value="Genomic_DNA"/>
</dbReference>
<dbReference type="Pfam" id="PF03205">
    <property type="entry name" value="MobB"/>
    <property type="match status" value="1"/>
</dbReference>
<dbReference type="SUPFAM" id="SSF52540">
    <property type="entry name" value="P-loop containing nucleoside triphosphate hydrolases"/>
    <property type="match status" value="1"/>
</dbReference>
<dbReference type="InterPro" id="IPR027417">
    <property type="entry name" value="P-loop_NTPase"/>
</dbReference>
<protein>
    <submittedName>
        <fullName evidence="3">Molybdopterin-guanine dinucleotide biosynthesis protein B</fullName>
    </submittedName>
</protein>
<dbReference type="PANTHER" id="PTHR40072">
    <property type="entry name" value="MOLYBDOPTERIN-GUANINE DINUCLEOTIDE BIOSYNTHESIS ADAPTER PROTEIN-RELATED"/>
    <property type="match status" value="1"/>
</dbReference>